<comment type="caution">
    <text evidence="8">The sequence shown here is derived from an EMBL/GenBank/DDBJ whole genome shotgun (WGS) entry which is preliminary data.</text>
</comment>
<feature type="compositionally biased region" description="Basic and acidic residues" evidence="5">
    <location>
        <begin position="324"/>
        <end position="341"/>
    </location>
</feature>
<comment type="subcellular location">
    <subcellularLocation>
        <location evidence="1">Nucleus</location>
    </subcellularLocation>
</comment>
<organism evidence="8 9">
    <name type="scientific">Marasmiellus scandens</name>
    <dbReference type="NCBI Taxonomy" id="2682957"/>
    <lineage>
        <taxon>Eukaryota</taxon>
        <taxon>Fungi</taxon>
        <taxon>Dikarya</taxon>
        <taxon>Basidiomycota</taxon>
        <taxon>Agaricomycotina</taxon>
        <taxon>Agaricomycetes</taxon>
        <taxon>Agaricomycetidae</taxon>
        <taxon>Agaricales</taxon>
        <taxon>Marasmiineae</taxon>
        <taxon>Omphalotaceae</taxon>
        <taxon>Marasmiellus</taxon>
    </lineage>
</organism>
<dbReference type="SUPFAM" id="SSF54928">
    <property type="entry name" value="RNA-binding domain, RBD"/>
    <property type="match status" value="1"/>
</dbReference>
<evidence type="ECO:0000256" key="2">
    <source>
        <dbReference type="ARBA" id="ARBA00022884"/>
    </source>
</evidence>
<evidence type="ECO:0000256" key="4">
    <source>
        <dbReference type="PROSITE-ProRule" id="PRU00042"/>
    </source>
</evidence>
<gene>
    <name evidence="8" type="ORF">VKT23_003974</name>
</gene>
<keyword evidence="2" id="KW-0694">RNA-binding</keyword>
<accession>A0ABR1JVX2</accession>
<feature type="region of interest" description="Disordered" evidence="5">
    <location>
        <begin position="318"/>
        <end position="391"/>
    </location>
</feature>
<evidence type="ECO:0000313" key="9">
    <source>
        <dbReference type="Proteomes" id="UP001498398"/>
    </source>
</evidence>
<feature type="domain" description="G-patch" evidence="7">
    <location>
        <begin position="387"/>
        <end position="433"/>
    </location>
</feature>
<dbReference type="InterPro" id="IPR013087">
    <property type="entry name" value="Znf_C2H2_type"/>
</dbReference>
<keyword evidence="4" id="KW-0863">Zinc-finger</keyword>
<evidence type="ECO:0000256" key="3">
    <source>
        <dbReference type="ARBA" id="ARBA00023242"/>
    </source>
</evidence>
<dbReference type="SMART" id="SM00443">
    <property type="entry name" value="G_patch"/>
    <property type="match status" value="1"/>
</dbReference>
<evidence type="ECO:0000256" key="5">
    <source>
        <dbReference type="SAM" id="MobiDB-lite"/>
    </source>
</evidence>
<dbReference type="InterPro" id="IPR035979">
    <property type="entry name" value="RBD_domain_sf"/>
</dbReference>
<name>A0ABR1JVX2_9AGAR</name>
<dbReference type="Pfam" id="PF01585">
    <property type="entry name" value="G-patch"/>
    <property type="match status" value="1"/>
</dbReference>
<keyword evidence="9" id="KW-1185">Reference proteome</keyword>
<keyword evidence="4" id="KW-0479">Metal-binding</keyword>
<evidence type="ECO:0008006" key="10">
    <source>
        <dbReference type="Google" id="ProtNLM"/>
    </source>
</evidence>
<dbReference type="PANTHER" id="PTHR13948">
    <property type="entry name" value="RNA-BINDING PROTEIN"/>
    <property type="match status" value="1"/>
</dbReference>
<proteinExistence type="predicted"/>
<evidence type="ECO:0000259" key="7">
    <source>
        <dbReference type="PROSITE" id="PS50174"/>
    </source>
</evidence>
<protein>
    <recommendedName>
        <fullName evidence="10">RNA-binding protein</fullName>
    </recommendedName>
</protein>
<dbReference type="PROSITE" id="PS50157">
    <property type="entry name" value="ZINC_FINGER_C2H2_2"/>
    <property type="match status" value="1"/>
</dbReference>
<dbReference type="InterPro" id="IPR012677">
    <property type="entry name" value="Nucleotide-bd_a/b_plait_sf"/>
</dbReference>
<evidence type="ECO:0000256" key="1">
    <source>
        <dbReference type="ARBA" id="ARBA00004123"/>
    </source>
</evidence>
<evidence type="ECO:0000259" key="6">
    <source>
        <dbReference type="PROSITE" id="PS50157"/>
    </source>
</evidence>
<dbReference type="SUPFAM" id="SSF57667">
    <property type="entry name" value="beta-beta-alpha zinc fingers"/>
    <property type="match status" value="1"/>
</dbReference>
<keyword evidence="4" id="KW-0862">Zinc</keyword>
<sequence length="460" mass="49885">MRSSAGPGKEGAKGMKRIILIKDKVTMASFGFAFVEFIDVQSASTVLANSMSPQIHPNGFRISDRPVAASFAHPDSFQPIQEIMLRDEACLTSSLALGGVEGTWVRYWDESSTVAVLEFQVAQPAQPTVSSAAKEKKDKKKKEIAARNPAPVAPSTLPVSDKPVTLNFKQANKQSTSIAGIKPLVLGFSADEAAAEAEENEINDNITASTSKRVAPLITSKKTVNNINKWNQVQEELSSTSTAPTPSTVQASSNAPVAEAGPVLEESDFDFSDINGLSCLLCARQFKSLEQLKRHNKESDLHKKNYKDASLREIARQKLQARNGNKEDQPKYRDRASERRILFNQPEAPVFENDNGLKSGKKRQADGPLPPPRAATPPQRLNPGEDDSNVGNKLLKMMGWKEGTGLGTSGEGRVEPIKTAIYAEGVGLGASKGKDIGKLTEGYSGYLAMVQDSARERYQN</sequence>
<evidence type="ECO:0000313" key="8">
    <source>
        <dbReference type="EMBL" id="KAK7466910.1"/>
    </source>
</evidence>
<dbReference type="InterPro" id="IPR000467">
    <property type="entry name" value="G_patch_dom"/>
</dbReference>
<feature type="domain" description="C2H2-type" evidence="6">
    <location>
        <begin position="277"/>
        <end position="307"/>
    </location>
</feature>
<feature type="compositionally biased region" description="Basic and acidic residues" evidence="5">
    <location>
        <begin position="133"/>
        <end position="145"/>
    </location>
</feature>
<reference evidence="8 9" key="1">
    <citation type="submission" date="2024-01" db="EMBL/GenBank/DDBJ databases">
        <title>A draft genome for the cacao thread blight pathogen Marasmiellus scandens.</title>
        <authorList>
            <person name="Baruah I.K."/>
            <person name="Leung J."/>
            <person name="Bukari Y."/>
            <person name="Amoako-Attah I."/>
            <person name="Meinhardt L.W."/>
            <person name="Bailey B.A."/>
            <person name="Cohen S.P."/>
        </authorList>
    </citation>
    <scope>NUCLEOTIDE SEQUENCE [LARGE SCALE GENOMIC DNA]</scope>
    <source>
        <strain evidence="8 9">GH-19</strain>
    </source>
</reference>
<feature type="region of interest" description="Disordered" evidence="5">
    <location>
        <begin position="129"/>
        <end position="158"/>
    </location>
</feature>
<dbReference type="Proteomes" id="UP001498398">
    <property type="component" value="Unassembled WGS sequence"/>
</dbReference>
<dbReference type="PANTHER" id="PTHR13948:SF3">
    <property type="entry name" value="FI21118P1"/>
    <property type="match status" value="1"/>
</dbReference>
<dbReference type="EMBL" id="JBANRG010000004">
    <property type="protein sequence ID" value="KAK7466910.1"/>
    <property type="molecule type" value="Genomic_DNA"/>
</dbReference>
<dbReference type="InterPro" id="IPR036236">
    <property type="entry name" value="Znf_C2H2_sf"/>
</dbReference>
<dbReference type="Gene3D" id="3.30.70.330">
    <property type="match status" value="1"/>
</dbReference>
<keyword evidence="3" id="KW-0539">Nucleus</keyword>
<dbReference type="PROSITE" id="PS50174">
    <property type="entry name" value="G_PATCH"/>
    <property type="match status" value="1"/>
</dbReference>
<dbReference type="Gene3D" id="3.30.160.60">
    <property type="entry name" value="Classic Zinc Finger"/>
    <property type="match status" value="1"/>
</dbReference>